<keyword evidence="3" id="KW-0964">Secreted</keyword>
<feature type="chain" id="PRO_5018590390" evidence="6">
    <location>
        <begin position="22"/>
        <end position="155"/>
    </location>
</feature>
<protein>
    <submittedName>
        <fullName evidence="7">Uncharacterized protein</fullName>
    </submittedName>
</protein>
<dbReference type="AlphaFoldDB" id="A0A3Q3JYH8"/>
<feature type="signal peptide" evidence="6">
    <location>
        <begin position="1"/>
        <end position="21"/>
    </location>
</feature>
<evidence type="ECO:0000256" key="5">
    <source>
        <dbReference type="SAM" id="MobiDB-lite"/>
    </source>
</evidence>
<evidence type="ECO:0000313" key="8">
    <source>
        <dbReference type="Proteomes" id="UP000261600"/>
    </source>
</evidence>
<dbReference type="GO" id="GO:0005125">
    <property type="term" value="F:cytokine activity"/>
    <property type="evidence" value="ECO:0007669"/>
    <property type="project" value="InterPro"/>
</dbReference>
<evidence type="ECO:0000256" key="2">
    <source>
        <dbReference type="ARBA" id="ARBA00007236"/>
    </source>
</evidence>
<keyword evidence="4 6" id="KW-0732">Signal</keyword>
<keyword evidence="8" id="KW-1185">Reference proteome</keyword>
<dbReference type="SUPFAM" id="SSF57501">
    <property type="entry name" value="Cystine-knot cytokines"/>
    <property type="match status" value="1"/>
</dbReference>
<dbReference type="Pfam" id="PF06083">
    <property type="entry name" value="IL17"/>
    <property type="match status" value="1"/>
</dbReference>
<dbReference type="InterPro" id="IPR029034">
    <property type="entry name" value="Cystine-knot_cytokine"/>
</dbReference>
<dbReference type="InterPro" id="IPR010345">
    <property type="entry name" value="IL-17_fam"/>
</dbReference>
<dbReference type="Proteomes" id="UP000261600">
    <property type="component" value="Unplaced"/>
</dbReference>
<evidence type="ECO:0000313" key="7">
    <source>
        <dbReference type="Ensembl" id="ENSMALP00000020442.1"/>
    </source>
</evidence>
<organism evidence="7 8">
    <name type="scientific">Monopterus albus</name>
    <name type="common">Swamp eel</name>
    <dbReference type="NCBI Taxonomy" id="43700"/>
    <lineage>
        <taxon>Eukaryota</taxon>
        <taxon>Metazoa</taxon>
        <taxon>Chordata</taxon>
        <taxon>Craniata</taxon>
        <taxon>Vertebrata</taxon>
        <taxon>Euteleostomi</taxon>
        <taxon>Actinopterygii</taxon>
        <taxon>Neopterygii</taxon>
        <taxon>Teleostei</taxon>
        <taxon>Neoteleostei</taxon>
        <taxon>Acanthomorphata</taxon>
        <taxon>Anabantaria</taxon>
        <taxon>Synbranchiformes</taxon>
        <taxon>Synbranchidae</taxon>
        <taxon>Monopterus</taxon>
    </lineage>
</organism>
<dbReference type="Ensembl" id="ENSMALT00000020841.1">
    <property type="protein sequence ID" value="ENSMALP00000020442.1"/>
    <property type="gene ID" value="ENSMALG00000014281.1"/>
</dbReference>
<accession>A0A3Q3JYH8</accession>
<evidence type="ECO:0000256" key="6">
    <source>
        <dbReference type="SAM" id="SignalP"/>
    </source>
</evidence>
<sequence length="155" mass="17350">MQWSESKILIFGLFLVPLCTSRCYNDQELSLVAKRKLSRHYPQPPEPPAETAGPKPSCPVEHYSPSQELLTPCRIDYFPSSYAEAQCLCSGCILIQGTNHQVVESNDYNSKEIKQNRVFLKKERCRGGKTYKLTRVSVEVAVGCTCARPSTSTST</sequence>
<evidence type="ECO:0000256" key="4">
    <source>
        <dbReference type="ARBA" id="ARBA00022729"/>
    </source>
</evidence>
<dbReference type="Gene3D" id="2.10.90.10">
    <property type="entry name" value="Cystine-knot cytokines"/>
    <property type="match status" value="1"/>
</dbReference>
<feature type="region of interest" description="Disordered" evidence="5">
    <location>
        <begin position="40"/>
        <end position="62"/>
    </location>
</feature>
<evidence type="ECO:0000256" key="3">
    <source>
        <dbReference type="ARBA" id="ARBA00022525"/>
    </source>
</evidence>
<proteinExistence type="inferred from homology"/>
<evidence type="ECO:0000256" key="1">
    <source>
        <dbReference type="ARBA" id="ARBA00004613"/>
    </source>
</evidence>
<dbReference type="GO" id="GO:0005576">
    <property type="term" value="C:extracellular region"/>
    <property type="evidence" value="ECO:0007669"/>
    <property type="project" value="UniProtKB-SubCell"/>
</dbReference>
<reference evidence="7" key="1">
    <citation type="submission" date="2025-08" db="UniProtKB">
        <authorList>
            <consortium name="Ensembl"/>
        </authorList>
    </citation>
    <scope>IDENTIFICATION</scope>
</reference>
<name>A0A3Q3JYH8_MONAL</name>
<comment type="subcellular location">
    <subcellularLocation>
        <location evidence="1">Secreted</location>
    </subcellularLocation>
</comment>
<comment type="similarity">
    <text evidence="2">Belongs to the IL-17 family.</text>
</comment>
<dbReference type="STRING" id="43700.ENSMALP00000020442"/>
<reference evidence="7" key="2">
    <citation type="submission" date="2025-09" db="UniProtKB">
        <authorList>
            <consortium name="Ensembl"/>
        </authorList>
    </citation>
    <scope>IDENTIFICATION</scope>
</reference>